<dbReference type="EMBL" id="CP155620">
    <property type="protein sequence ID" value="XBJ29837.1"/>
    <property type="molecule type" value="Genomic_DNA"/>
</dbReference>
<gene>
    <name evidence="1" type="ORF">AAH949_03110</name>
</gene>
<dbReference type="AlphaFoldDB" id="A0AAU7EAQ9"/>
<reference evidence="1" key="1">
    <citation type="submission" date="2024-05" db="EMBL/GenBank/DDBJ databases">
        <title>Campylobacter coli isolated from environmental waters in Slovenia.</title>
        <authorList>
            <person name="Zautner A.E."/>
            <person name="Bunk B."/>
            <person name="Riedel T."/>
            <person name="Sproeer C."/>
        </authorList>
    </citation>
    <scope>NUCLEOTIDE SEQUENCE</scope>
    <source>
        <strain evidence="1">CCS1377</strain>
    </source>
</reference>
<evidence type="ECO:0000313" key="1">
    <source>
        <dbReference type="EMBL" id="XBJ29837.1"/>
    </source>
</evidence>
<accession>A0AAU7EAQ9</accession>
<protein>
    <submittedName>
        <fullName evidence="1">WG repeat-containing protein</fullName>
    </submittedName>
</protein>
<organism evidence="1">
    <name type="scientific">Campylobacter sp. CCS1377</name>
    <dbReference type="NCBI Taxonomy" id="3158229"/>
    <lineage>
        <taxon>Bacteria</taxon>
        <taxon>Pseudomonadati</taxon>
        <taxon>Campylobacterota</taxon>
        <taxon>Epsilonproteobacteria</taxon>
        <taxon>Campylobacterales</taxon>
        <taxon>Campylobacteraceae</taxon>
        <taxon>Campylobacter</taxon>
    </lineage>
</organism>
<dbReference type="InterPro" id="IPR032774">
    <property type="entry name" value="WG_beta_rep"/>
</dbReference>
<dbReference type="PANTHER" id="PTHR37841:SF1">
    <property type="entry name" value="DUF3298 DOMAIN-CONTAINING PROTEIN"/>
    <property type="match status" value="1"/>
</dbReference>
<name>A0AAU7EAQ9_9BACT</name>
<proteinExistence type="predicted"/>
<sequence length="343" mass="39840">MGAYQSKAKMFISPQFDDVKPIGNNFNRQDFFTIEKDGKMGLMDKNANIPIKPAQFTKLDTSWIEYNLIIAYANYFEGDLDGENEDEFWLIDTKGKLLSKLKFNYFANCKTGLKLREASNLKWNFVSLENGVFISKIKFDDIKCLSNNFIVGKFQEKWSLIDKKANQLTKAQFDKIYDESKITDFFDDKFIIVQNHDKFNLIDYEGKLVDEFDEVGDIYKNSLLNIKKNGKWNFIDKNAKIFKNEELLHFSTQELKDSNGSASNKIVSKFNENLGEYSEILGIIAFKSNKGWYFIDKKGKPILPYFYDEFLGYAGKCIMIAQNKNFSLINKKGKAVTKEHCYE</sequence>
<dbReference type="RefSeq" id="WP_348518953.1">
    <property type="nucleotide sequence ID" value="NZ_CP155620.1"/>
</dbReference>
<dbReference type="PANTHER" id="PTHR37841">
    <property type="entry name" value="GLR2918 PROTEIN"/>
    <property type="match status" value="1"/>
</dbReference>
<dbReference type="Pfam" id="PF14903">
    <property type="entry name" value="WG_beta_rep"/>
    <property type="match status" value="1"/>
</dbReference>